<sequence length="46" mass="5071">MCDTQLCCTALCPLGYATIVSQARATAKAHGNVLWLFEQVSMYTLF</sequence>
<dbReference type="EMBL" id="JRRC01073348">
    <property type="protein sequence ID" value="KHF99321.1"/>
    <property type="molecule type" value="Genomic_DNA"/>
</dbReference>
<dbReference type="Proteomes" id="UP000032142">
    <property type="component" value="Unassembled WGS sequence"/>
</dbReference>
<dbReference type="AlphaFoldDB" id="A0A0B0MG36"/>
<accession>A0A0B0MG36</accession>
<evidence type="ECO:0000313" key="2">
    <source>
        <dbReference type="Proteomes" id="UP000032142"/>
    </source>
</evidence>
<reference evidence="2" key="1">
    <citation type="submission" date="2014-09" db="EMBL/GenBank/DDBJ databases">
        <authorList>
            <person name="Mudge J."/>
            <person name="Ramaraj T."/>
            <person name="Lindquist I.E."/>
            <person name="Bharti A.K."/>
            <person name="Sundararajan A."/>
            <person name="Cameron C.T."/>
            <person name="Woodward J.E."/>
            <person name="May G.D."/>
            <person name="Brubaker C."/>
            <person name="Broadhvest J."/>
            <person name="Wilkins T.A."/>
        </authorList>
    </citation>
    <scope>NUCLEOTIDE SEQUENCE</scope>
    <source>
        <strain evidence="2">cv. AKA8401</strain>
    </source>
</reference>
<comment type="caution">
    <text evidence="1">The sequence shown here is derived from an EMBL/GenBank/DDBJ whole genome shotgun (WGS) entry which is preliminary data.</text>
</comment>
<keyword evidence="2" id="KW-1185">Reference proteome</keyword>
<evidence type="ECO:0000313" key="1">
    <source>
        <dbReference type="EMBL" id="KHF99321.1"/>
    </source>
</evidence>
<protein>
    <submittedName>
        <fullName evidence="1">Uncharacterized protein</fullName>
    </submittedName>
</protein>
<gene>
    <name evidence="1" type="ORF">F383_38364</name>
</gene>
<organism evidence="1 2">
    <name type="scientific">Gossypium arboreum</name>
    <name type="common">Tree cotton</name>
    <name type="synonym">Gossypium nanking</name>
    <dbReference type="NCBI Taxonomy" id="29729"/>
    <lineage>
        <taxon>Eukaryota</taxon>
        <taxon>Viridiplantae</taxon>
        <taxon>Streptophyta</taxon>
        <taxon>Embryophyta</taxon>
        <taxon>Tracheophyta</taxon>
        <taxon>Spermatophyta</taxon>
        <taxon>Magnoliopsida</taxon>
        <taxon>eudicotyledons</taxon>
        <taxon>Gunneridae</taxon>
        <taxon>Pentapetalae</taxon>
        <taxon>rosids</taxon>
        <taxon>malvids</taxon>
        <taxon>Malvales</taxon>
        <taxon>Malvaceae</taxon>
        <taxon>Malvoideae</taxon>
        <taxon>Gossypium</taxon>
    </lineage>
</organism>
<proteinExistence type="predicted"/>
<name>A0A0B0MG36_GOSAR</name>